<proteinExistence type="inferred from homology"/>
<dbReference type="STRING" id="37003.ENSKMAP00000002130"/>
<dbReference type="InterPro" id="IPR013809">
    <property type="entry name" value="ENTH"/>
</dbReference>
<dbReference type="GO" id="GO:0005768">
    <property type="term" value="C:endosome"/>
    <property type="evidence" value="ECO:0007669"/>
    <property type="project" value="TreeGrafter"/>
</dbReference>
<reference evidence="9" key="2">
    <citation type="submission" date="2025-09" db="UniProtKB">
        <authorList>
            <consortium name="Ensembl"/>
        </authorList>
    </citation>
    <scope>IDENTIFICATION</scope>
</reference>
<feature type="compositionally biased region" description="Polar residues" evidence="7">
    <location>
        <begin position="586"/>
        <end position="596"/>
    </location>
</feature>
<feature type="compositionally biased region" description="Gly residues" evidence="7">
    <location>
        <begin position="155"/>
        <end position="167"/>
    </location>
</feature>
<dbReference type="CDD" id="cd16990">
    <property type="entry name" value="ENTH_Epsin"/>
    <property type="match status" value="1"/>
</dbReference>
<dbReference type="PANTHER" id="PTHR12276:SF112">
    <property type="entry name" value="EPSIN 3A-RELATED"/>
    <property type="match status" value="1"/>
</dbReference>
<evidence type="ECO:0000313" key="9">
    <source>
        <dbReference type="Ensembl" id="ENSKMAP00000002130.1"/>
    </source>
</evidence>
<dbReference type="Proteomes" id="UP000264800">
    <property type="component" value="Unplaced"/>
</dbReference>
<dbReference type="OMA" id="SGTHESA"/>
<sequence>MTTSALRRQVKNIVHNYSEAEIKVREATSNDPWGPSSSLMSEIADLTFNVVAFAEVMGMVWKRLNDSGKNWRHVYKALTLLDYLLKTGSERVAQQCRENAFTIQTLRDFQYVDRDGRDQGANVREKARQLVCLLRDEDRLRQERSQALKTKERMAGGGTGGSGGYGGIPPTYHPGRRTSQPSMAVLYGEEFSRSRGSPSSFNSSASSPHAASDLEQARPQTSGEEELQLQLALAMSREESQKEQRCRQGDDSLLQKALDESRRESQSGTHESAMLDLVDIFGASSEPQPPTGDPWPTVQPTCNTTSNPWDSVAVQSSTPVTGSPWTDPPPSSNTSNPWAPCANSHTDPWEAAQEASSPPSNAWDGPTNGDGDGTDPFAAQEEEKLPQEVPRVSPPQPASPTDAELFGIKPEPDLFSERDSRPGPFRADSPVKPLVNGRESDSPEMFDLSRLAPPLSAPPARVCRTPEAFLGPTGASLVNLDTLIPLKPPSKMQNNPFLSGLSAPSPTNPFHCDQPRLTLNQMRPCSTSPLPPHMLPYSPSLPLPLLHQPPVLPSSLTQPAAGLLDLPSNLPQPLLPLSPRSAPRPQTQTHSHNPFL</sequence>
<accession>A0A3Q2ZHC2</accession>
<dbReference type="SUPFAM" id="SSF48464">
    <property type="entry name" value="ENTH/VHS domain"/>
    <property type="match status" value="1"/>
</dbReference>
<comment type="subcellular location">
    <subcellularLocation>
        <location evidence="1">Cytoplasm</location>
    </subcellularLocation>
</comment>
<name>A0A3Q2ZHC2_KRYMA</name>
<keyword evidence="5" id="KW-0677">Repeat</keyword>
<evidence type="ECO:0000256" key="4">
    <source>
        <dbReference type="ARBA" id="ARBA00022553"/>
    </source>
</evidence>
<feature type="region of interest" description="Disordered" evidence="7">
    <location>
        <begin position="555"/>
        <end position="596"/>
    </location>
</feature>
<dbReference type="AlphaFoldDB" id="A0A3Q2ZHC2"/>
<keyword evidence="4" id="KW-0597">Phosphoprotein</keyword>
<dbReference type="GO" id="GO:0006897">
    <property type="term" value="P:endocytosis"/>
    <property type="evidence" value="ECO:0007669"/>
    <property type="project" value="TreeGrafter"/>
</dbReference>
<dbReference type="GeneTree" id="ENSGT00940000158217"/>
<dbReference type="GO" id="GO:0005543">
    <property type="term" value="F:phospholipid binding"/>
    <property type="evidence" value="ECO:0007669"/>
    <property type="project" value="TreeGrafter"/>
</dbReference>
<dbReference type="InterPro" id="IPR003903">
    <property type="entry name" value="UIM_dom"/>
</dbReference>
<evidence type="ECO:0000256" key="5">
    <source>
        <dbReference type="ARBA" id="ARBA00022737"/>
    </source>
</evidence>
<dbReference type="SMART" id="SM00726">
    <property type="entry name" value="UIM"/>
    <property type="match status" value="2"/>
</dbReference>
<dbReference type="PROSITE" id="PS50942">
    <property type="entry name" value="ENTH"/>
    <property type="match status" value="1"/>
</dbReference>
<feature type="domain" description="ENTH" evidence="8">
    <location>
        <begin position="12"/>
        <end position="144"/>
    </location>
</feature>
<evidence type="ECO:0000256" key="2">
    <source>
        <dbReference type="ARBA" id="ARBA00010130"/>
    </source>
</evidence>
<evidence type="ECO:0000259" key="8">
    <source>
        <dbReference type="PROSITE" id="PS50942"/>
    </source>
</evidence>
<dbReference type="RefSeq" id="XP_017291861.1">
    <property type="nucleotide sequence ID" value="XM_017436372.1"/>
</dbReference>
<comment type="similarity">
    <text evidence="2">Belongs to the epsin family.</text>
</comment>
<evidence type="ECO:0000256" key="6">
    <source>
        <dbReference type="ARBA" id="ARBA00023121"/>
    </source>
</evidence>
<evidence type="ECO:0000313" key="10">
    <source>
        <dbReference type="Proteomes" id="UP000264800"/>
    </source>
</evidence>
<keyword evidence="10" id="KW-1185">Reference proteome</keyword>
<dbReference type="Ensembl" id="ENSKMAT00000002180.1">
    <property type="protein sequence ID" value="ENSKMAP00000002130.1"/>
    <property type="gene ID" value="ENSKMAG00000001628.1"/>
</dbReference>
<dbReference type="Pfam" id="PF01417">
    <property type="entry name" value="ENTH"/>
    <property type="match status" value="1"/>
</dbReference>
<dbReference type="SMART" id="SM00273">
    <property type="entry name" value="ENTH"/>
    <property type="match status" value="1"/>
</dbReference>
<dbReference type="GeneID" id="119616577"/>
<evidence type="ECO:0000256" key="7">
    <source>
        <dbReference type="SAM" id="MobiDB-lite"/>
    </source>
</evidence>
<feature type="compositionally biased region" description="Polar residues" evidence="7">
    <location>
        <begin position="298"/>
        <end position="321"/>
    </location>
</feature>
<dbReference type="PANTHER" id="PTHR12276">
    <property type="entry name" value="EPSIN/ENT-RELATED"/>
    <property type="match status" value="1"/>
</dbReference>
<protein>
    <submittedName>
        <fullName evidence="9">Epsin 3b</fullName>
    </submittedName>
</protein>
<dbReference type="PROSITE" id="PS50330">
    <property type="entry name" value="UIM"/>
    <property type="match status" value="1"/>
</dbReference>
<feature type="compositionally biased region" description="Basic and acidic residues" evidence="7">
    <location>
        <begin position="410"/>
        <end position="421"/>
    </location>
</feature>
<evidence type="ECO:0000256" key="3">
    <source>
        <dbReference type="ARBA" id="ARBA00022490"/>
    </source>
</evidence>
<dbReference type="GO" id="GO:0005886">
    <property type="term" value="C:plasma membrane"/>
    <property type="evidence" value="ECO:0007669"/>
    <property type="project" value="TreeGrafter"/>
</dbReference>
<dbReference type="GO" id="GO:0030125">
    <property type="term" value="C:clathrin vesicle coat"/>
    <property type="evidence" value="ECO:0007669"/>
    <property type="project" value="TreeGrafter"/>
</dbReference>
<keyword evidence="3" id="KW-0963">Cytoplasm</keyword>
<feature type="compositionally biased region" description="Low complexity" evidence="7">
    <location>
        <begin position="563"/>
        <end position="585"/>
    </location>
</feature>
<feature type="region of interest" description="Disordered" evidence="7">
    <location>
        <begin position="146"/>
        <end position="227"/>
    </location>
</feature>
<dbReference type="FunFam" id="1.25.40.90:FF:000002">
    <property type="entry name" value="epsin-2 isoform X1"/>
    <property type="match status" value="1"/>
</dbReference>
<reference evidence="9" key="1">
    <citation type="submission" date="2025-08" db="UniProtKB">
        <authorList>
            <consortium name="Ensembl"/>
        </authorList>
    </citation>
    <scope>IDENTIFICATION</scope>
</reference>
<dbReference type="KEGG" id="kmr:119616577"/>
<dbReference type="InterPro" id="IPR008942">
    <property type="entry name" value="ENTH_VHS"/>
</dbReference>
<feature type="compositionally biased region" description="Low complexity" evidence="7">
    <location>
        <begin position="194"/>
        <end position="211"/>
    </location>
</feature>
<feature type="region of interest" description="Disordered" evidence="7">
    <location>
        <begin position="282"/>
        <end position="454"/>
    </location>
</feature>
<dbReference type="Gene3D" id="1.25.40.90">
    <property type="match status" value="1"/>
</dbReference>
<keyword evidence="6" id="KW-0446">Lipid-binding</keyword>
<evidence type="ECO:0000256" key="1">
    <source>
        <dbReference type="ARBA" id="ARBA00004496"/>
    </source>
</evidence>
<dbReference type="GO" id="GO:0030276">
    <property type="term" value="F:clathrin binding"/>
    <property type="evidence" value="ECO:0007669"/>
    <property type="project" value="TreeGrafter"/>
</dbReference>
<organism evidence="9 10">
    <name type="scientific">Kryptolebias marmoratus</name>
    <name type="common">Mangrove killifish</name>
    <name type="synonym">Rivulus marmoratus</name>
    <dbReference type="NCBI Taxonomy" id="37003"/>
    <lineage>
        <taxon>Eukaryota</taxon>
        <taxon>Metazoa</taxon>
        <taxon>Chordata</taxon>
        <taxon>Craniata</taxon>
        <taxon>Vertebrata</taxon>
        <taxon>Euteleostomi</taxon>
        <taxon>Actinopterygii</taxon>
        <taxon>Neopterygii</taxon>
        <taxon>Teleostei</taxon>
        <taxon>Neoteleostei</taxon>
        <taxon>Acanthomorphata</taxon>
        <taxon>Ovalentaria</taxon>
        <taxon>Atherinomorphae</taxon>
        <taxon>Cyprinodontiformes</taxon>
        <taxon>Rivulidae</taxon>
        <taxon>Kryptolebias</taxon>
    </lineage>
</organism>
<dbReference type="OrthoDB" id="4033880at2759"/>